<feature type="compositionally biased region" description="Basic and acidic residues" evidence="1">
    <location>
        <begin position="70"/>
        <end position="79"/>
    </location>
</feature>
<feature type="compositionally biased region" description="Basic and acidic residues" evidence="1">
    <location>
        <begin position="209"/>
        <end position="220"/>
    </location>
</feature>
<dbReference type="AlphaFoldDB" id="A0A1C7MJD9"/>
<organism evidence="2 3">
    <name type="scientific">Grifola frondosa</name>
    <name type="common">Maitake</name>
    <name type="synonym">Polyporus frondosus</name>
    <dbReference type="NCBI Taxonomy" id="5627"/>
    <lineage>
        <taxon>Eukaryota</taxon>
        <taxon>Fungi</taxon>
        <taxon>Dikarya</taxon>
        <taxon>Basidiomycota</taxon>
        <taxon>Agaricomycotina</taxon>
        <taxon>Agaricomycetes</taxon>
        <taxon>Polyporales</taxon>
        <taxon>Grifolaceae</taxon>
        <taxon>Grifola</taxon>
    </lineage>
</organism>
<keyword evidence="3" id="KW-1185">Reference proteome</keyword>
<evidence type="ECO:0000256" key="1">
    <source>
        <dbReference type="SAM" id="MobiDB-lite"/>
    </source>
</evidence>
<dbReference type="OrthoDB" id="3011415at2759"/>
<gene>
    <name evidence="2" type="ORF">A0H81_03754</name>
</gene>
<dbReference type="EMBL" id="LUGG01000003">
    <property type="protein sequence ID" value="OBZ77045.1"/>
    <property type="molecule type" value="Genomic_DNA"/>
</dbReference>
<feature type="region of interest" description="Disordered" evidence="1">
    <location>
        <begin position="32"/>
        <end position="83"/>
    </location>
</feature>
<feature type="compositionally biased region" description="Acidic residues" evidence="1">
    <location>
        <begin position="44"/>
        <end position="56"/>
    </location>
</feature>
<feature type="region of interest" description="Disordered" evidence="1">
    <location>
        <begin position="209"/>
        <end position="239"/>
    </location>
</feature>
<accession>A0A1C7MJD9</accession>
<proteinExistence type="predicted"/>
<feature type="compositionally biased region" description="Polar residues" evidence="1">
    <location>
        <begin position="433"/>
        <end position="444"/>
    </location>
</feature>
<feature type="compositionally biased region" description="Basic residues" evidence="1">
    <location>
        <begin position="224"/>
        <end position="233"/>
    </location>
</feature>
<comment type="caution">
    <text evidence="2">The sequence shown here is derived from an EMBL/GenBank/DDBJ whole genome shotgun (WGS) entry which is preliminary data.</text>
</comment>
<evidence type="ECO:0000313" key="2">
    <source>
        <dbReference type="EMBL" id="OBZ77045.1"/>
    </source>
</evidence>
<feature type="region of interest" description="Disordered" evidence="1">
    <location>
        <begin position="433"/>
        <end position="473"/>
    </location>
</feature>
<dbReference type="Proteomes" id="UP000092993">
    <property type="component" value="Unassembled WGS sequence"/>
</dbReference>
<sequence length="473" mass="53145">MQTVKPFKLIGMHTRYLDQVLTIRLRITLGSSSNGQIGAGHPPEEEDSTDDSDSEVDLSHRVADSQQSHIRHDPIDVPDHTSPFPSDELRVQFFTALDAIRFEHFLPAGYGLLQGERDNEYETHKQYGYCTALDEDLGRPCTCKRYEDPKETIPGKRTVCRECAHGKSNHDGEQTPSHNSRVTEIIRGLQKVDPIKLAEARSETNMHFRKPGHDVVDKNTKAKTASKTKGKSLKSREPEEKPIRIYSVLAWPSGIDPNTGELENTAVPDELELRNLRVCGLGLASSQADPLVFLSSWSSIQMHNFLCDKLPLVFKHMAKDAPWIMNIECSDDIEDFEARELPYVMLFPVKGVFKVTGIKHPNGEDYNEFRGRDGAGPRESHIYITPRKAITHEVYQSWSNKFEDNGTSGIMTNGKLHGDFLVAAHTLTAPTSSLKHNLPSIENTTTDEEIERGPLASPLPRKSRSKRKKTSID</sequence>
<feature type="compositionally biased region" description="Basic residues" evidence="1">
    <location>
        <begin position="461"/>
        <end position="473"/>
    </location>
</feature>
<dbReference type="STRING" id="5627.A0A1C7MJD9"/>
<evidence type="ECO:0000313" key="3">
    <source>
        <dbReference type="Proteomes" id="UP000092993"/>
    </source>
</evidence>
<name>A0A1C7MJD9_GRIFR</name>
<protein>
    <submittedName>
        <fullName evidence="2">Uncharacterized protein</fullName>
    </submittedName>
</protein>
<reference evidence="2 3" key="1">
    <citation type="submission" date="2016-03" db="EMBL/GenBank/DDBJ databases">
        <title>Whole genome sequencing of Grifola frondosa 9006-11.</title>
        <authorList>
            <person name="Min B."/>
            <person name="Park H."/>
            <person name="Kim J.-G."/>
            <person name="Cho H."/>
            <person name="Oh Y.-L."/>
            <person name="Kong W.-S."/>
            <person name="Choi I.-G."/>
        </authorList>
    </citation>
    <scope>NUCLEOTIDE SEQUENCE [LARGE SCALE GENOMIC DNA]</scope>
    <source>
        <strain evidence="2 3">9006-11</strain>
    </source>
</reference>